<keyword evidence="1" id="KW-0472">Membrane</keyword>
<protein>
    <submittedName>
        <fullName evidence="2">Uncharacterized protein</fullName>
    </submittedName>
</protein>
<keyword evidence="1" id="KW-1133">Transmembrane helix</keyword>
<keyword evidence="3" id="KW-1185">Reference proteome</keyword>
<keyword evidence="1" id="KW-0812">Transmembrane</keyword>
<gene>
    <name evidence="2" type="ORF">KFK09_027400</name>
</gene>
<organism evidence="2 3">
    <name type="scientific">Dendrobium nobile</name>
    <name type="common">Orchid</name>
    <dbReference type="NCBI Taxonomy" id="94219"/>
    <lineage>
        <taxon>Eukaryota</taxon>
        <taxon>Viridiplantae</taxon>
        <taxon>Streptophyta</taxon>
        <taxon>Embryophyta</taxon>
        <taxon>Tracheophyta</taxon>
        <taxon>Spermatophyta</taxon>
        <taxon>Magnoliopsida</taxon>
        <taxon>Liliopsida</taxon>
        <taxon>Asparagales</taxon>
        <taxon>Orchidaceae</taxon>
        <taxon>Epidendroideae</taxon>
        <taxon>Malaxideae</taxon>
        <taxon>Dendrobiinae</taxon>
        <taxon>Dendrobium</taxon>
    </lineage>
</organism>
<evidence type="ECO:0000256" key="1">
    <source>
        <dbReference type="SAM" id="Phobius"/>
    </source>
</evidence>
<evidence type="ECO:0000313" key="3">
    <source>
        <dbReference type="Proteomes" id="UP000829196"/>
    </source>
</evidence>
<feature type="transmembrane region" description="Helical" evidence="1">
    <location>
        <begin position="111"/>
        <end position="133"/>
    </location>
</feature>
<sequence>METRHVAHNEDYPFSDRSELLICSLRSEIYIVCDISSRDRERRVWVRDGLLAVRSPSDELSAWAQGTSIAIEAVDSEDLPLRRLVAAGIGWIGAEIVESCGAEEGTRNGEVVPAIVSDGLALLLGNLVVVVFFDRNKGWIKIIDRSERFWGDFRPMSYFARGFVEGRLVFCHEEEESWSTLR</sequence>
<dbReference type="Proteomes" id="UP000829196">
    <property type="component" value="Unassembled WGS sequence"/>
</dbReference>
<evidence type="ECO:0000313" key="2">
    <source>
        <dbReference type="EMBL" id="KAI0493124.1"/>
    </source>
</evidence>
<name>A0A8T3AAQ4_DENNO</name>
<dbReference type="AlphaFoldDB" id="A0A8T3AAQ4"/>
<dbReference type="EMBL" id="JAGYWB010000018">
    <property type="protein sequence ID" value="KAI0493124.1"/>
    <property type="molecule type" value="Genomic_DNA"/>
</dbReference>
<comment type="caution">
    <text evidence="2">The sequence shown here is derived from an EMBL/GenBank/DDBJ whole genome shotgun (WGS) entry which is preliminary data.</text>
</comment>
<reference evidence="2" key="1">
    <citation type="journal article" date="2022" name="Front. Genet.">
        <title>Chromosome-Scale Assembly of the Dendrobium nobile Genome Provides Insights Into the Molecular Mechanism of the Biosynthesis of the Medicinal Active Ingredient of Dendrobium.</title>
        <authorList>
            <person name="Xu Q."/>
            <person name="Niu S.-C."/>
            <person name="Li K.-L."/>
            <person name="Zheng P.-J."/>
            <person name="Zhang X.-J."/>
            <person name="Jia Y."/>
            <person name="Liu Y."/>
            <person name="Niu Y.-X."/>
            <person name="Yu L.-H."/>
            <person name="Chen D.-F."/>
            <person name="Zhang G.-Q."/>
        </authorList>
    </citation>
    <scope>NUCLEOTIDE SEQUENCE</scope>
    <source>
        <tissue evidence="2">Leaf</tissue>
    </source>
</reference>
<accession>A0A8T3AAQ4</accession>
<proteinExistence type="predicted"/>